<accession>U3AAZ6</accession>
<name>U3AAZ6_9RHOB</name>
<dbReference type="Proteomes" id="UP000016566">
    <property type="component" value="Unassembled WGS sequence"/>
</dbReference>
<feature type="region of interest" description="Disordered" evidence="1">
    <location>
        <begin position="28"/>
        <end position="64"/>
    </location>
</feature>
<gene>
    <name evidence="2" type="ORF">MBELCI_0876</name>
</gene>
<evidence type="ECO:0000313" key="2">
    <source>
        <dbReference type="EMBL" id="GAD54824.1"/>
    </source>
</evidence>
<proteinExistence type="predicted"/>
<comment type="caution">
    <text evidence="2">The sequence shown here is derived from an EMBL/GenBank/DDBJ whole genome shotgun (WGS) entry which is preliminary data.</text>
</comment>
<dbReference type="EMBL" id="BATB01000007">
    <property type="protein sequence ID" value="GAD54824.1"/>
    <property type="molecule type" value="Genomic_DNA"/>
</dbReference>
<reference evidence="2" key="1">
    <citation type="journal article" date="2013" name="Genome Announc.">
        <title>Draft Genome Sequence of Loktanella cinnabarina LL-001T, Isolated from Deep-Sea Floor Sediment.</title>
        <authorList>
            <person name="Nishi S."/>
            <person name="Tsubouchi T."/>
            <person name="Takaki Y."/>
            <person name="Koyanagi R."/>
            <person name="Satoh N."/>
            <person name="Maruyama T."/>
            <person name="Hatada Y."/>
        </authorList>
    </citation>
    <scope>NUCLEOTIDE SEQUENCE [LARGE SCALE GENOMIC DNA]</scope>
    <source>
        <strain evidence="2">LL-001</strain>
    </source>
</reference>
<evidence type="ECO:0000256" key="1">
    <source>
        <dbReference type="SAM" id="MobiDB-lite"/>
    </source>
</evidence>
<protein>
    <submittedName>
        <fullName evidence="2">Uncharacterized protein</fullName>
    </submittedName>
</protein>
<keyword evidence="3" id="KW-1185">Reference proteome</keyword>
<organism evidence="2 3">
    <name type="scientific">Limimaricola cinnabarinus LL-001</name>
    <dbReference type="NCBI Taxonomy" id="1337093"/>
    <lineage>
        <taxon>Bacteria</taxon>
        <taxon>Pseudomonadati</taxon>
        <taxon>Pseudomonadota</taxon>
        <taxon>Alphaproteobacteria</taxon>
        <taxon>Rhodobacterales</taxon>
        <taxon>Paracoccaceae</taxon>
        <taxon>Limimaricola</taxon>
    </lineage>
</organism>
<evidence type="ECO:0000313" key="3">
    <source>
        <dbReference type="Proteomes" id="UP000016566"/>
    </source>
</evidence>
<dbReference type="STRING" id="1337093.MBELCI_0876"/>
<sequence>MCHSGLGLFMGQSCVLYLAMRSASRGCQDRAAAARRQPRSRPRSQKSGSLPVAPERRLRAISVP</sequence>
<dbReference type="AlphaFoldDB" id="U3AAZ6"/>